<feature type="chain" id="PRO_5022747656" evidence="3">
    <location>
        <begin position="20"/>
        <end position="456"/>
    </location>
</feature>
<dbReference type="Proteomes" id="UP000321204">
    <property type="component" value="Chromosome"/>
</dbReference>
<dbReference type="Pfam" id="PF00639">
    <property type="entry name" value="Rotamase"/>
    <property type="match status" value="2"/>
</dbReference>
<organism evidence="5 6">
    <name type="scientific">Flavisolibacter ginsenosidimutans</name>
    <dbReference type="NCBI Taxonomy" id="661481"/>
    <lineage>
        <taxon>Bacteria</taxon>
        <taxon>Pseudomonadati</taxon>
        <taxon>Bacteroidota</taxon>
        <taxon>Chitinophagia</taxon>
        <taxon>Chitinophagales</taxon>
        <taxon>Chitinophagaceae</taxon>
        <taxon>Flavisolibacter</taxon>
    </lineage>
</organism>
<dbReference type="SUPFAM" id="SSF109998">
    <property type="entry name" value="Triger factor/SurA peptide-binding domain-like"/>
    <property type="match status" value="1"/>
</dbReference>
<gene>
    <name evidence="5" type="ORF">FSB75_17575</name>
</gene>
<dbReference type="PROSITE" id="PS50198">
    <property type="entry name" value="PPIC_PPIASE_2"/>
    <property type="match status" value="2"/>
</dbReference>
<evidence type="ECO:0000313" key="5">
    <source>
        <dbReference type="EMBL" id="QEC57634.1"/>
    </source>
</evidence>
<dbReference type="KEGG" id="fgg:FSB75_17575"/>
<keyword evidence="1 3" id="KW-0732">Signal</keyword>
<dbReference type="InterPro" id="IPR027304">
    <property type="entry name" value="Trigger_fact/SurA_dom_sf"/>
</dbReference>
<evidence type="ECO:0000259" key="4">
    <source>
        <dbReference type="PROSITE" id="PS50198"/>
    </source>
</evidence>
<dbReference type="OrthoDB" id="14196at2"/>
<sequence>MKRLLLFVFCLLTFYFSQAQPQKVVADKIIAVVGDRIILKSDISNTIADMARQGAQVPENANCAVLDQALVSKVLMMQAMKDSLPVSDDEIEAELDQRVRYFVNQYGSKETVEQMAGKSIYQIKDDARESVKENKLAQAMQRKIVDGVKVTPAEVQAYFNRIPKDTLPFFEAEYQIGQIIIYPKASREMETYVVSELMNYKRQVEAKTASFESLAKRYSEDPGSKERGGQYQINRQDKTWDPAFVNAAFRLKEGQISNPFKSKFGYHIVQLVSRNGDEATVRHILRIPPVNEEEIAEATTKLDSVRKLLVEGKMDFNTAGGKFSDDEAAKFAGPYLLNRRGETLVTIDEMDKSVVSLLDKLKIGEYSQPMPYTDEQASKKGVRLLYLKSKSEPHRMNMRDDYNRIASAALEEKKFKTLDKWLTTHINTYYIMLDPEEGACPQLKKWADAAKAYAAH</sequence>
<dbReference type="InterPro" id="IPR050280">
    <property type="entry name" value="OMP_Chaperone_SurA"/>
</dbReference>
<feature type="domain" description="PpiC" evidence="4">
    <location>
        <begin position="171"/>
        <end position="273"/>
    </location>
</feature>
<dbReference type="RefSeq" id="WP_146790161.1">
    <property type="nucleotide sequence ID" value="NZ_BAABIO010000003.1"/>
</dbReference>
<dbReference type="PANTHER" id="PTHR47637:SF1">
    <property type="entry name" value="CHAPERONE SURA"/>
    <property type="match status" value="1"/>
</dbReference>
<dbReference type="PANTHER" id="PTHR47637">
    <property type="entry name" value="CHAPERONE SURA"/>
    <property type="match status" value="1"/>
</dbReference>
<evidence type="ECO:0000313" key="6">
    <source>
        <dbReference type="Proteomes" id="UP000321204"/>
    </source>
</evidence>
<dbReference type="SUPFAM" id="SSF54534">
    <property type="entry name" value="FKBP-like"/>
    <property type="match status" value="2"/>
</dbReference>
<reference evidence="5 6" key="1">
    <citation type="journal article" date="2015" name="Int. J. Syst. Evol. Microbiol.">
        <title>Flavisolibacter ginsenosidimutans sp. nov., with ginsenoside-converting activity isolated from soil used for cultivating ginseng.</title>
        <authorList>
            <person name="Zhao Y."/>
            <person name="Liu Q."/>
            <person name="Kang M.S."/>
            <person name="Jin F."/>
            <person name="Yu H."/>
            <person name="Im W.T."/>
        </authorList>
    </citation>
    <scope>NUCLEOTIDE SEQUENCE [LARGE SCALE GENOMIC DNA]</scope>
    <source>
        <strain evidence="5 6">Gsoil 636</strain>
    </source>
</reference>
<feature type="domain" description="PpiC" evidence="4">
    <location>
        <begin position="276"/>
        <end position="370"/>
    </location>
</feature>
<dbReference type="Gene3D" id="1.10.4030.10">
    <property type="entry name" value="Porin chaperone SurA, peptide-binding domain"/>
    <property type="match status" value="1"/>
</dbReference>
<dbReference type="InterPro" id="IPR046357">
    <property type="entry name" value="PPIase_dom_sf"/>
</dbReference>
<dbReference type="GO" id="GO:0003755">
    <property type="term" value="F:peptidyl-prolyl cis-trans isomerase activity"/>
    <property type="evidence" value="ECO:0007669"/>
    <property type="project" value="UniProtKB-KW"/>
</dbReference>
<dbReference type="EMBL" id="CP042433">
    <property type="protein sequence ID" value="QEC57634.1"/>
    <property type="molecule type" value="Genomic_DNA"/>
</dbReference>
<dbReference type="AlphaFoldDB" id="A0A5B8ULS8"/>
<keyword evidence="2" id="KW-0697">Rotamase</keyword>
<accession>A0A5B8ULS8</accession>
<dbReference type="InterPro" id="IPR000297">
    <property type="entry name" value="PPIase_PpiC"/>
</dbReference>
<dbReference type="Gene3D" id="3.10.50.40">
    <property type="match status" value="2"/>
</dbReference>
<evidence type="ECO:0000256" key="3">
    <source>
        <dbReference type="SAM" id="SignalP"/>
    </source>
</evidence>
<evidence type="ECO:0000256" key="1">
    <source>
        <dbReference type="ARBA" id="ARBA00022729"/>
    </source>
</evidence>
<proteinExistence type="predicted"/>
<keyword evidence="6" id="KW-1185">Reference proteome</keyword>
<name>A0A5B8ULS8_9BACT</name>
<keyword evidence="2 5" id="KW-0413">Isomerase</keyword>
<protein>
    <submittedName>
        <fullName evidence="5">Peptidylprolyl isomerase</fullName>
    </submittedName>
</protein>
<evidence type="ECO:0000256" key="2">
    <source>
        <dbReference type="PROSITE-ProRule" id="PRU00278"/>
    </source>
</evidence>
<feature type="signal peptide" evidence="3">
    <location>
        <begin position="1"/>
        <end position="19"/>
    </location>
</feature>